<dbReference type="InterPro" id="IPR033140">
    <property type="entry name" value="Lipase_GDXG_put_SER_AS"/>
</dbReference>
<keyword evidence="2" id="KW-0378">Hydrolase</keyword>
<dbReference type="PANTHER" id="PTHR48081">
    <property type="entry name" value="AB HYDROLASE SUPERFAMILY PROTEIN C4A8.06C"/>
    <property type="match status" value="1"/>
</dbReference>
<feature type="domain" description="Alpha/beta hydrolase fold-3" evidence="4">
    <location>
        <begin position="110"/>
        <end position="327"/>
    </location>
</feature>
<dbReference type="PANTHER" id="PTHR48081:SF31">
    <property type="entry name" value="STERYL ACETYL HYDROLASE MUG81-RELATED"/>
    <property type="match status" value="1"/>
</dbReference>
<comment type="similarity">
    <text evidence="1">Belongs to the 'GDXG' lipolytic enzyme family.</text>
</comment>
<name>A0AAN7TSI5_9PEZI</name>
<dbReference type="AlphaFoldDB" id="A0AAN7TSI5"/>
<evidence type="ECO:0000256" key="2">
    <source>
        <dbReference type="ARBA" id="ARBA00022801"/>
    </source>
</evidence>
<dbReference type="Gene3D" id="3.40.50.1820">
    <property type="entry name" value="alpha/beta hydrolase"/>
    <property type="match status" value="1"/>
</dbReference>
<accession>A0AAN7TSI5</accession>
<dbReference type="PROSITE" id="PS01174">
    <property type="entry name" value="LIPASE_GDXG_SER"/>
    <property type="match status" value="1"/>
</dbReference>
<evidence type="ECO:0000256" key="1">
    <source>
        <dbReference type="ARBA" id="ARBA00010515"/>
    </source>
</evidence>
<feature type="active site" evidence="3">
    <location>
        <position position="189"/>
    </location>
</feature>
<evidence type="ECO:0000256" key="3">
    <source>
        <dbReference type="PROSITE-ProRule" id="PRU10038"/>
    </source>
</evidence>
<evidence type="ECO:0000313" key="6">
    <source>
        <dbReference type="Proteomes" id="UP001310890"/>
    </source>
</evidence>
<dbReference type="SUPFAM" id="SSF53474">
    <property type="entry name" value="alpha/beta-Hydrolases"/>
    <property type="match status" value="1"/>
</dbReference>
<organism evidence="5 6">
    <name type="scientific">Meristemomyces frigidus</name>
    <dbReference type="NCBI Taxonomy" id="1508187"/>
    <lineage>
        <taxon>Eukaryota</taxon>
        <taxon>Fungi</taxon>
        <taxon>Dikarya</taxon>
        <taxon>Ascomycota</taxon>
        <taxon>Pezizomycotina</taxon>
        <taxon>Dothideomycetes</taxon>
        <taxon>Dothideomycetidae</taxon>
        <taxon>Mycosphaerellales</taxon>
        <taxon>Teratosphaeriaceae</taxon>
        <taxon>Meristemomyces</taxon>
    </lineage>
</organism>
<dbReference type="InterPro" id="IPR029058">
    <property type="entry name" value="AB_hydrolase_fold"/>
</dbReference>
<dbReference type="Pfam" id="PF07859">
    <property type="entry name" value="Abhydrolase_3"/>
    <property type="match status" value="1"/>
</dbReference>
<evidence type="ECO:0000259" key="4">
    <source>
        <dbReference type="Pfam" id="PF07859"/>
    </source>
</evidence>
<reference evidence="5" key="1">
    <citation type="submission" date="2023-08" db="EMBL/GenBank/DDBJ databases">
        <title>Black Yeasts Isolated from many extreme environments.</title>
        <authorList>
            <person name="Coleine C."/>
            <person name="Stajich J.E."/>
            <person name="Selbmann L."/>
        </authorList>
    </citation>
    <scope>NUCLEOTIDE SEQUENCE</scope>
    <source>
        <strain evidence="5">CCFEE 5401</strain>
    </source>
</reference>
<dbReference type="InterPro" id="IPR013094">
    <property type="entry name" value="AB_hydrolase_3"/>
</dbReference>
<dbReference type="GO" id="GO:0016787">
    <property type="term" value="F:hydrolase activity"/>
    <property type="evidence" value="ECO:0007669"/>
    <property type="project" value="UniProtKB-KW"/>
</dbReference>
<evidence type="ECO:0000313" key="5">
    <source>
        <dbReference type="EMBL" id="KAK5114112.1"/>
    </source>
</evidence>
<sequence>MAPAPQASLSDKLGLLPKTGNVLLAVSTTMLTRPFISSSKPLDLFRDVAFTAMRSFLSNVNTPLEQWMTNTTEAEYLAAAKKLKYTPDTEVLTSGLKVHRLGAEDAEHTILFFHGGGYNLGAGAGHLIWLHDLVEDLSKQKSVNVVLPSYTLAPQGQYPLQLQQATEVLQWLVSTKGKSPSKIIIAGDSAGGNLALALISHILHPHPSVPKLELKEPLAAALLISPWVTFVPDDECVRRNQRSDLVTPVAAKRWSSNFMGSTPTDNYTQPLDADSTWFSGLDNIAKDVLIYGGGGEILIDSIKSFAHKLQQAHPRVEVVVQPRVGHDDVILDKVFGYEGRTEGTRVMEDWVEKRMV</sequence>
<dbReference type="EMBL" id="JAVRRL010000019">
    <property type="protein sequence ID" value="KAK5114112.1"/>
    <property type="molecule type" value="Genomic_DNA"/>
</dbReference>
<protein>
    <recommendedName>
        <fullName evidence="4">Alpha/beta hydrolase fold-3 domain-containing protein</fullName>
    </recommendedName>
</protein>
<dbReference type="Proteomes" id="UP001310890">
    <property type="component" value="Unassembled WGS sequence"/>
</dbReference>
<gene>
    <name evidence="5" type="ORF">LTR62_002681</name>
</gene>
<proteinExistence type="inferred from homology"/>
<comment type="caution">
    <text evidence="5">The sequence shown here is derived from an EMBL/GenBank/DDBJ whole genome shotgun (WGS) entry which is preliminary data.</text>
</comment>
<dbReference type="InterPro" id="IPR050300">
    <property type="entry name" value="GDXG_lipolytic_enzyme"/>
</dbReference>